<dbReference type="AlphaFoldDB" id="A0A916W9V2"/>
<name>A0A916W9V2_9BACI</name>
<keyword evidence="3" id="KW-0548">Nucleotidyltransferase</keyword>
<reference evidence="11" key="1">
    <citation type="journal article" date="2014" name="Int. J. Syst. Evol. Microbiol.">
        <title>Complete genome sequence of Corynebacterium casei LMG S-19264T (=DSM 44701T), isolated from a smear-ripened cheese.</title>
        <authorList>
            <consortium name="US DOE Joint Genome Institute (JGI-PGF)"/>
            <person name="Walter F."/>
            <person name="Albersmeier A."/>
            <person name="Kalinowski J."/>
            <person name="Ruckert C."/>
        </authorList>
    </citation>
    <scope>NUCLEOTIDE SEQUENCE</scope>
    <source>
        <strain evidence="11">CGMCC 1.12408</strain>
    </source>
</reference>
<keyword evidence="7" id="KW-0051">Antiviral defense</keyword>
<proteinExistence type="inferred from homology"/>
<dbReference type="PANTHER" id="PTHR34047:SF8">
    <property type="entry name" value="PROTEIN YKFC"/>
    <property type="match status" value="1"/>
</dbReference>
<keyword evidence="2" id="KW-0808">Transferase</keyword>
<evidence type="ECO:0000256" key="8">
    <source>
        <dbReference type="ARBA" id="ARBA00034120"/>
    </source>
</evidence>
<evidence type="ECO:0000256" key="4">
    <source>
        <dbReference type="ARBA" id="ARBA00022723"/>
    </source>
</evidence>
<dbReference type="InterPro" id="IPR000123">
    <property type="entry name" value="Reverse_transcriptase_msDNA"/>
</dbReference>
<reference evidence="11" key="2">
    <citation type="submission" date="2020-09" db="EMBL/GenBank/DDBJ databases">
        <authorList>
            <person name="Sun Q."/>
            <person name="Zhou Y."/>
        </authorList>
    </citation>
    <scope>NUCLEOTIDE SEQUENCE</scope>
    <source>
        <strain evidence="11">CGMCC 1.12408</strain>
    </source>
</reference>
<keyword evidence="12" id="KW-1185">Reference proteome</keyword>
<keyword evidence="4" id="KW-0479">Metal-binding</keyword>
<evidence type="ECO:0000313" key="12">
    <source>
        <dbReference type="Proteomes" id="UP000613512"/>
    </source>
</evidence>
<comment type="catalytic activity">
    <reaction evidence="9">
        <text>DNA(n) + a 2'-deoxyribonucleoside 5'-triphosphate = DNA(n+1) + diphosphate</text>
        <dbReference type="Rhea" id="RHEA:22508"/>
        <dbReference type="Rhea" id="RHEA-COMP:17339"/>
        <dbReference type="Rhea" id="RHEA-COMP:17340"/>
        <dbReference type="ChEBI" id="CHEBI:33019"/>
        <dbReference type="ChEBI" id="CHEBI:61560"/>
        <dbReference type="ChEBI" id="CHEBI:173112"/>
        <dbReference type="EC" id="2.7.7.49"/>
    </reaction>
</comment>
<protein>
    <recommendedName>
        <fullName evidence="1">RNA-directed DNA polymerase</fullName>
        <ecNumber evidence="1">2.7.7.49</ecNumber>
    </recommendedName>
</protein>
<dbReference type="Pfam" id="PF00078">
    <property type="entry name" value="RVT_1"/>
    <property type="match status" value="1"/>
</dbReference>
<evidence type="ECO:0000256" key="1">
    <source>
        <dbReference type="ARBA" id="ARBA00012493"/>
    </source>
</evidence>
<evidence type="ECO:0000256" key="2">
    <source>
        <dbReference type="ARBA" id="ARBA00022679"/>
    </source>
</evidence>
<dbReference type="Pfam" id="PF08388">
    <property type="entry name" value="GIIM"/>
    <property type="match status" value="1"/>
</dbReference>
<evidence type="ECO:0000256" key="6">
    <source>
        <dbReference type="ARBA" id="ARBA00022918"/>
    </source>
</evidence>
<keyword evidence="5" id="KW-0460">Magnesium</keyword>
<evidence type="ECO:0000256" key="7">
    <source>
        <dbReference type="ARBA" id="ARBA00023118"/>
    </source>
</evidence>
<gene>
    <name evidence="11" type="ORF">GCM10008025_24120</name>
</gene>
<feature type="domain" description="Reverse transcriptase" evidence="10">
    <location>
        <begin position="72"/>
        <end position="298"/>
    </location>
</feature>
<dbReference type="InterPro" id="IPR013597">
    <property type="entry name" value="Mat_intron_G2"/>
</dbReference>
<dbReference type="GO" id="GO:0051607">
    <property type="term" value="P:defense response to virus"/>
    <property type="evidence" value="ECO:0007669"/>
    <property type="project" value="UniProtKB-KW"/>
</dbReference>
<dbReference type="PROSITE" id="PS50878">
    <property type="entry name" value="RT_POL"/>
    <property type="match status" value="1"/>
</dbReference>
<comment type="similarity">
    <text evidence="8">Belongs to the bacterial reverse transcriptase family.</text>
</comment>
<dbReference type="CDD" id="cd01651">
    <property type="entry name" value="RT_G2_intron"/>
    <property type="match status" value="1"/>
</dbReference>
<dbReference type="NCBIfam" id="TIGR04416">
    <property type="entry name" value="group_II_RT_mat"/>
    <property type="match status" value="1"/>
</dbReference>
<dbReference type="GO" id="GO:0003964">
    <property type="term" value="F:RNA-directed DNA polymerase activity"/>
    <property type="evidence" value="ECO:0007669"/>
    <property type="project" value="UniProtKB-KW"/>
</dbReference>
<dbReference type="GO" id="GO:0003723">
    <property type="term" value="F:RNA binding"/>
    <property type="evidence" value="ECO:0007669"/>
    <property type="project" value="InterPro"/>
</dbReference>
<comment type="caution">
    <text evidence="11">The sequence shown here is derived from an EMBL/GenBank/DDBJ whole genome shotgun (WGS) entry which is preliminary data.</text>
</comment>
<keyword evidence="6 11" id="KW-0695">RNA-directed DNA polymerase</keyword>
<dbReference type="SUPFAM" id="SSF56672">
    <property type="entry name" value="DNA/RNA polymerases"/>
    <property type="match status" value="1"/>
</dbReference>
<accession>A0A916W9V2</accession>
<dbReference type="Proteomes" id="UP000613512">
    <property type="component" value="Unassembled WGS sequence"/>
</dbReference>
<dbReference type="InterPro" id="IPR030931">
    <property type="entry name" value="Group_II_RT_mat"/>
</dbReference>
<dbReference type="InterPro" id="IPR051083">
    <property type="entry name" value="GrpII_Intron_Splice-Mob/Def"/>
</dbReference>
<evidence type="ECO:0000256" key="3">
    <source>
        <dbReference type="ARBA" id="ARBA00022695"/>
    </source>
</evidence>
<evidence type="ECO:0000256" key="9">
    <source>
        <dbReference type="ARBA" id="ARBA00048173"/>
    </source>
</evidence>
<dbReference type="PANTHER" id="PTHR34047">
    <property type="entry name" value="NUCLEAR INTRON MATURASE 1, MITOCHONDRIAL-RELATED"/>
    <property type="match status" value="1"/>
</dbReference>
<sequence>MSVTQRILKREVSYRHVKGREETSVELLEEILSNQNMNQAYKLVYRNKGASGVDGVTVEELKEHLKEHKDELRSQIRKRKYQPAPALRVEIPKENGKMRKLGIPTVVDRVVQQAISQKLTPIFEKQFSEYSYGFRPGRSCELAIIQALEYLNDGYEWLVDIDLERFFDTVHHDKLMRIISHTIKDGDVISLIRKYLVSGVMVKGKYEDTPVGTPQGGNLSPLLSNIMLNELDKELEARGLRFVRYADDSLVFVRSEKAANRVLTSITKFIEKKLGLKVNVEKGRISRPSETKFLGFGFYFDLNKGKFQPRPHENSIQKFQRKLRKLTKRNWGISLDVRIVKLKQVIFGWVNYFKIANMKKALGVIDAKLRSRIRVIIWKQWKNNKKRIKSLVQLGIPEEEAKGLTFCRKGYRFIGLSKVVQRALSNKRLKQRGIPFALDYYLKVHTVI</sequence>
<evidence type="ECO:0000256" key="5">
    <source>
        <dbReference type="ARBA" id="ARBA00022842"/>
    </source>
</evidence>
<dbReference type="InterPro" id="IPR043502">
    <property type="entry name" value="DNA/RNA_pol_sf"/>
</dbReference>
<dbReference type="Gene3D" id="3.30.70.270">
    <property type="match status" value="1"/>
</dbReference>
<dbReference type="InterPro" id="IPR000477">
    <property type="entry name" value="RT_dom"/>
</dbReference>
<evidence type="ECO:0000313" key="11">
    <source>
        <dbReference type="EMBL" id="GGA79871.1"/>
    </source>
</evidence>
<dbReference type="GO" id="GO:0046872">
    <property type="term" value="F:metal ion binding"/>
    <property type="evidence" value="ECO:0007669"/>
    <property type="project" value="UniProtKB-KW"/>
</dbReference>
<dbReference type="PRINTS" id="PR00866">
    <property type="entry name" value="RNADNAPOLMS"/>
</dbReference>
<dbReference type="EC" id="2.7.7.49" evidence="1"/>
<evidence type="ECO:0000259" key="10">
    <source>
        <dbReference type="PROSITE" id="PS50878"/>
    </source>
</evidence>
<dbReference type="InterPro" id="IPR043128">
    <property type="entry name" value="Rev_trsase/Diguanyl_cyclase"/>
</dbReference>
<organism evidence="11 12">
    <name type="scientific">Ornithinibacillus halotolerans</name>
    <dbReference type="NCBI Taxonomy" id="1274357"/>
    <lineage>
        <taxon>Bacteria</taxon>
        <taxon>Bacillati</taxon>
        <taxon>Bacillota</taxon>
        <taxon>Bacilli</taxon>
        <taxon>Bacillales</taxon>
        <taxon>Bacillaceae</taxon>
        <taxon>Ornithinibacillus</taxon>
    </lineage>
</organism>
<dbReference type="EMBL" id="BMEY01000011">
    <property type="protein sequence ID" value="GGA79871.1"/>
    <property type="molecule type" value="Genomic_DNA"/>
</dbReference>